<evidence type="ECO:0000256" key="8">
    <source>
        <dbReference type="RuleBase" id="RU000461"/>
    </source>
</evidence>
<keyword evidence="5 7" id="KW-0408">Iron</keyword>
<dbReference type="PRINTS" id="PR00465">
    <property type="entry name" value="EP450IV"/>
</dbReference>
<evidence type="ECO:0000256" key="5">
    <source>
        <dbReference type="ARBA" id="ARBA00023004"/>
    </source>
</evidence>
<dbReference type="InterPro" id="IPR002403">
    <property type="entry name" value="Cyt_P450_E_grp-IV"/>
</dbReference>
<dbReference type="EMBL" id="MU004193">
    <property type="protein sequence ID" value="KAF2492607.1"/>
    <property type="molecule type" value="Genomic_DNA"/>
</dbReference>
<feature type="binding site" description="axial binding residue" evidence="7">
    <location>
        <position position="456"/>
    </location>
    <ligand>
        <name>heme</name>
        <dbReference type="ChEBI" id="CHEBI:30413"/>
    </ligand>
    <ligandPart>
        <name>Fe</name>
        <dbReference type="ChEBI" id="CHEBI:18248"/>
    </ligandPart>
</feature>
<keyword evidence="9" id="KW-0812">Transmembrane</keyword>
<dbReference type="InterPro" id="IPR001128">
    <property type="entry name" value="Cyt_P450"/>
</dbReference>
<dbReference type="GO" id="GO:0005506">
    <property type="term" value="F:iron ion binding"/>
    <property type="evidence" value="ECO:0007669"/>
    <property type="project" value="InterPro"/>
</dbReference>
<dbReference type="InterPro" id="IPR017972">
    <property type="entry name" value="Cyt_P450_CS"/>
</dbReference>
<dbReference type="CDD" id="cd11041">
    <property type="entry name" value="CYP503A1-like"/>
    <property type="match status" value="1"/>
</dbReference>
<dbReference type="GO" id="GO:0004497">
    <property type="term" value="F:monooxygenase activity"/>
    <property type="evidence" value="ECO:0007669"/>
    <property type="project" value="UniProtKB-KW"/>
</dbReference>
<dbReference type="PANTHER" id="PTHR46206">
    <property type="entry name" value="CYTOCHROME P450"/>
    <property type="match status" value="1"/>
</dbReference>
<comment type="cofactor">
    <cofactor evidence="1 7">
        <name>heme</name>
        <dbReference type="ChEBI" id="CHEBI:30413"/>
    </cofactor>
</comment>
<evidence type="ECO:0000256" key="4">
    <source>
        <dbReference type="ARBA" id="ARBA00023002"/>
    </source>
</evidence>
<keyword evidence="11" id="KW-1185">Reference proteome</keyword>
<dbReference type="SUPFAM" id="SSF48264">
    <property type="entry name" value="Cytochrome P450"/>
    <property type="match status" value="1"/>
</dbReference>
<protein>
    <submittedName>
        <fullName evidence="10">Putative cytochrome P450</fullName>
    </submittedName>
</protein>
<proteinExistence type="inferred from homology"/>
<name>A0A6A6QNX2_9PEZI</name>
<dbReference type="Gene3D" id="1.10.630.10">
    <property type="entry name" value="Cytochrome P450"/>
    <property type="match status" value="1"/>
</dbReference>
<evidence type="ECO:0000256" key="3">
    <source>
        <dbReference type="ARBA" id="ARBA00022723"/>
    </source>
</evidence>
<organism evidence="10 11">
    <name type="scientific">Lophium mytilinum</name>
    <dbReference type="NCBI Taxonomy" id="390894"/>
    <lineage>
        <taxon>Eukaryota</taxon>
        <taxon>Fungi</taxon>
        <taxon>Dikarya</taxon>
        <taxon>Ascomycota</taxon>
        <taxon>Pezizomycotina</taxon>
        <taxon>Dothideomycetes</taxon>
        <taxon>Pleosporomycetidae</taxon>
        <taxon>Mytilinidiales</taxon>
        <taxon>Mytilinidiaceae</taxon>
        <taxon>Lophium</taxon>
    </lineage>
</organism>
<keyword evidence="3 7" id="KW-0479">Metal-binding</keyword>
<keyword evidence="9" id="KW-1133">Transmembrane helix</keyword>
<dbReference type="Pfam" id="PF00067">
    <property type="entry name" value="p450"/>
    <property type="match status" value="1"/>
</dbReference>
<dbReference type="OrthoDB" id="1844152at2759"/>
<dbReference type="InterPro" id="IPR036396">
    <property type="entry name" value="Cyt_P450_sf"/>
</dbReference>
<evidence type="ECO:0000256" key="1">
    <source>
        <dbReference type="ARBA" id="ARBA00001971"/>
    </source>
</evidence>
<evidence type="ECO:0000256" key="9">
    <source>
        <dbReference type="SAM" id="Phobius"/>
    </source>
</evidence>
<dbReference type="Proteomes" id="UP000799750">
    <property type="component" value="Unassembled WGS sequence"/>
</dbReference>
<dbReference type="PANTHER" id="PTHR46206:SF6">
    <property type="entry name" value="CYTOCHROME P450 MONOOXYGENASE AN1598-RELATED"/>
    <property type="match status" value="1"/>
</dbReference>
<dbReference type="GO" id="GO:0016705">
    <property type="term" value="F:oxidoreductase activity, acting on paired donors, with incorporation or reduction of molecular oxygen"/>
    <property type="evidence" value="ECO:0007669"/>
    <property type="project" value="InterPro"/>
</dbReference>
<dbReference type="GO" id="GO:0020037">
    <property type="term" value="F:heme binding"/>
    <property type="evidence" value="ECO:0007669"/>
    <property type="project" value="InterPro"/>
</dbReference>
<evidence type="ECO:0000256" key="2">
    <source>
        <dbReference type="ARBA" id="ARBA00010617"/>
    </source>
</evidence>
<evidence type="ECO:0000313" key="10">
    <source>
        <dbReference type="EMBL" id="KAF2492607.1"/>
    </source>
</evidence>
<accession>A0A6A6QNX2</accession>
<dbReference type="AlphaFoldDB" id="A0A6A6QNX2"/>
<keyword evidence="9" id="KW-0472">Membrane</keyword>
<dbReference type="PROSITE" id="PS00086">
    <property type="entry name" value="CYTOCHROME_P450"/>
    <property type="match status" value="1"/>
</dbReference>
<evidence type="ECO:0000256" key="6">
    <source>
        <dbReference type="ARBA" id="ARBA00023033"/>
    </source>
</evidence>
<gene>
    <name evidence="10" type="ORF">BU16DRAFT_592303</name>
</gene>
<keyword evidence="6 8" id="KW-0503">Monooxygenase</keyword>
<evidence type="ECO:0000313" key="11">
    <source>
        <dbReference type="Proteomes" id="UP000799750"/>
    </source>
</evidence>
<comment type="similarity">
    <text evidence="2 8">Belongs to the cytochrome P450 family.</text>
</comment>
<feature type="transmembrane region" description="Helical" evidence="9">
    <location>
        <begin position="22"/>
        <end position="40"/>
    </location>
</feature>
<keyword evidence="7 8" id="KW-0349">Heme</keyword>
<reference evidence="10" key="1">
    <citation type="journal article" date="2020" name="Stud. Mycol.">
        <title>101 Dothideomycetes genomes: a test case for predicting lifestyles and emergence of pathogens.</title>
        <authorList>
            <person name="Haridas S."/>
            <person name="Albert R."/>
            <person name="Binder M."/>
            <person name="Bloem J."/>
            <person name="Labutti K."/>
            <person name="Salamov A."/>
            <person name="Andreopoulos B."/>
            <person name="Baker S."/>
            <person name="Barry K."/>
            <person name="Bills G."/>
            <person name="Bluhm B."/>
            <person name="Cannon C."/>
            <person name="Castanera R."/>
            <person name="Culley D."/>
            <person name="Daum C."/>
            <person name="Ezra D."/>
            <person name="Gonzalez J."/>
            <person name="Henrissat B."/>
            <person name="Kuo A."/>
            <person name="Liang C."/>
            <person name="Lipzen A."/>
            <person name="Lutzoni F."/>
            <person name="Magnuson J."/>
            <person name="Mondo S."/>
            <person name="Nolan M."/>
            <person name="Ohm R."/>
            <person name="Pangilinan J."/>
            <person name="Park H.-J."/>
            <person name="Ramirez L."/>
            <person name="Alfaro M."/>
            <person name="Sun H."/>
            <person name="Tritt A."/>
            <person name="Yoshinaga Y."/>
            <person name="Zwiers L.-H."/>
            <person name="Turgeon B."/>
            <person name="Goodwin S."/>
            <person name="Spatafora J."/>
            <person name="Crous P."/>
            <person name="Grigoriev I."/>
        </authorList>
    </citation>
    <scope>NUCLEOTIDE SEQUENCE</scope>
    <source>
        <strain evidence="10">CBS 269.34</strain>
    </source>
</reference>
<evidence type="ECO:0000256" key="7">
    <source>
        <dbReference type="PIRSR" id="PIRSR602403-1"/>
    </source>
</evidence>
<sequence>MAIVDIQSPGNLDFWVVPFTKYSTWLILLLIAIPLLRFGFQGRVLKNPSVPIAAVAPGESIKNARQRFRQEAQKMLLEGYRKYKGKPFYVPSPLGELLMLPPKYVEELKTAAVDEVDFVGTFFRMFEGKYTTMGSRATLHPRVARLQLNQYMETVLQPVNDEVVNAFNDEIPVTENWTEVRIGPKLHWITTRAASRMLGGKALASHGGWLQATLDFATDGFTGSQKIKAYPDILKPIFGPMLSEARRIPRHYEVTRNAVVPILESRREKRDAANDFLQWMADDAKGEEQDFIYMADILLKLSFATTHTSAATPVQLVYDLCDYPEYIPSLRAEMEEVLAQHKVLDKRALGKLQKLDSFMKESSRFNPLLVVTFQRIVHKGWTLSDGFTIPAGTQVGFPSQASAMDPDLYPDPEVFDGYRHEKVRAAVVNDPSAVGRTQWAAANLENMAFGYGRHACPGRFFASHEVKMIMVHLLMTYDFKYVAGQKGRPANVMAEEQMVPNHDTKIQMRRKRT</sequence>
<keyword evidence="4 8" id="KW-0560">Oxidoreductase</keyword>